<gene>
    <name evidence="1" type="ORF">PDIG_51710</name>
</gene>
<evidence type="ECO:0000313" key="2">
    <source>
        <dbReference type="Proteomes" id="UP000009882"/>
    </source>
</evidence>
<dbReference type="InParanoid" id="K9FQ89"/>
<evidence type="ECO:0000313" key="1">
    <source>
        <dbReference type="EMBL" id="EKV11334.1"/>
    </source>
</evidence>
<comment type="caution">
    <text evidence="1">The sequence shown here is derived from an EMBL/GenBank/DDBJ whole genome shotgun (WGS) entry which is preliminary data.</text>
</comment>
<dbReference type="AlphaFoldDB" id="K9FQ89"/>
<protein>
    <submittedName>
        <fullName evidence="1">Uncharacterized protein</fullName>
    </submittedName>
</protein>
<dbReference type="HOGENOM" id="CLU_3191502_0_0_1"/>
<keyword evidence="2" id="KW-1185">Reference proteome</keyword>
<accession>K9FQ89</accession>
<name>K9FQ89_PEND2</name>
<sequence>MPEPTPHLTQKQNLLSKGLYIFYSYPLPPIFLQQAPAPMHQRGPYR</sequence>
<dbReference type="Proteomes" id="UP000009882">
    <property type="component" value="Unassembled WGS sequence"/>
</dbReference>
<reference evidence="2" key="1">
    <citation type="journal article" date="2012" name="BMC Genomics">
        <title>Genome sequence of the necrotrophic fungus Penicillium digitatum, the main postharvest pathogen of citrus.</title>
        <authorList>
            <person name="Marcet-Houben M."/>
            <person name="Ballester A.-R."/>
            <person name="de la Fuente B."/>
            <person name="Harries E."/>
            <person name="Marcos J.F."/>
            <person name="Gonzalez-Candelas L."/>
            <person name="Gabaldon T."/>
        </authorList>
    </citation>
    <scope>NUCLEOTIDE SEQUENCE [LARGE SCALE GENOMIC DNA]</scope>
    <source>
        <strain evidence="2">PHI26 / CECT 20796</strain>
    </source>
</reference>
<dbReference type="EMBL" id="AKCT01000207">
    <property type="protein sequence ID" value="EKV11334.1"/>
    <property type="molecule type" value="Genomic_DNA"/>
</dbReference>
<organism evidence="1 2">
    <name type="scientific">Penicillium digitatum (strain PHI26 / CECT 20796)</name>
    <name type="common">Green mold</name>
    <dbReference type="NCBI Taxonomy" id="1170229"/>
    <lineage>
        <taxon>Eukaryota</taxon>
        <taxon>Fungi</taxon>
        <taxon>Dikarya</taxon>
        <taxon>Ascomycota</taxon>
        <taxon>Pezizomycotina</taxon>
        <taxon>Eurotiomycetes</taxon>
        <taxon>Eurotiomycetidae</taxon>
        <taxon>Eurotiales</taxon>
        <taxon>Aspergillaceae</taxon>
        <taxon>Penicillium</taxon>
    </lineage>
</organism>
<proteinExistence type="predicted"/>